<evidence type="ECO:0000313" key="3">
    <source>
        <dbReference type="EMBL" id="AKD04447.1"/>
    </source>
</evidence>
<keyword evidence="1" id="KW-0472">Membrane</keyword>
<accession>A0A0E3UXP6</accession>
<dbReference type="RefSeq" id="WP_046312294.1">
    <property type="nucleotide sequence ID" value="NZ_CBCSCY010000006.1"/>
</dbReference>
<evidence type="ECO:0000313" key="4">
    <source>
        <dbReference type="Proteomes" id="UP000033109"/>
    </source>
</evidence>
<dbReference type="InterPro" id="IPR007168">
    <property type="entry name" value="Phageshock_PspC_N"/>
</dbReference>
<keyword evidence="1" id="KW-1133">Transmembrane helix</keyword>
<dbReference type="EMBL" id="CP009621">
    <property type="protein sequence ID" value="AKD04447.1"/>
    <property type="molecule type" value="Genomic_DNA"/>
</dbReference>
<name>A0A0E3UXP6_9BACT</name>
<feature type="domain" description="Phage shock protein PspC N-terminal" evidence="2">
    <location>
        <begin position="13"/>
        <end position="56"/>
    </location>
</feature>
<sequence>MKRLQYFIESQAFGVCAMLGEKLGFASSSIRLTFIYVSFLTMGSPVLLYLMLAFWMNVSKHLRRERSTVWDL</sequence>
<keyword evidence="4" id="KW-1185">Reference proteome</keyword>
<evidence type="ECO:0000259" key="2">
    <source>
        <dbReference type="Pfam" id="PF04024"/>
    </source>
</evidence>
<dbReference type="HOGENOM" id="CLU_182832_1_0_10"/>
<feature type="transmembrane region" description="Helical" evidence="1">
    <location>
        <begin position="34"/>
        <end position="56"/>
    </location>
</feature>
<organism evidence="3 4">
    <name type="scientific">Pontibacter korlensis</name>
    <dbReference type="NCBI Taxonomy" id="400092"/>
    <lineage>
        <taxon>Bacteria</taxon>
        <taxon>Pseudomonadati</taxon>
        <taxon>Bacteroidota</taxon>
        <taxon>Cytophagia</taxon>
        <taxon>Cytophagales</taxon>
        <taxon>Hymenobacteraceae</taxon>
        <taxon>Pontibacter</taxon>
    </lineage>
</organism>
<proteinExistence type="predicted"/>
<reference evidence="3 4" key="1">
    <citation type="journal article" date="2015" name="Sci. Rep.">
        <title>Unraveling adaptation of Pontibacter korlensis to radiation and infertility in desert through complete genome and comparative transcriptomic analysis.</title>
        <authorList>
            <person name="Dai J."/>
            <person name="Dai W."/>
            <person name="Qiu C."/>
            <person name="Yang Z."/>
            <person name="Zhang Y."/>
            <person name="Zhou M."/>
            <person name="Zhang L."/>
            <person name="Fang C."/>
            <person name="Gao Q."/>
            <person name="Yang Q."/>
            <person name="Li X."/>
            <person name="Wang Z."/>
            <person name="Wang Z."/>
            <person name="Jia Z."/>
            <person name="Chen X."/>
        </authorList>
    </citation>
    <scope>NUCLEOTIDE SEQUENCE [LARGE SCALE GENOMIC DNA]</scope>
    <source>
        <strain evidence="3 4">X14-1T</strain>
    </source>
</reference>
<evidence type="ECO:0000256" key="1">
    <source>
        <dbReference type="SAM" id="Phobius"/>
    </source>
</evidence>
<dbReference type="KEGG" id="pko:PKOR_16820"/>
<gene>
    <name evidence="3" type="ORF">PKOR_16820</name>
</gene>
<dbReference type="Proteomes" id="UP000033109">
    <property type="component" value="Chromosome"/>
</dbReference>
<protein>
    <submittedName>
        <fullName evidence="3">PspC family transcriptional regulator</fullName>
    </submittedName>
</protein>
<dbReference type="STRING" id="400092.PKOR_16820"/>
<dbReference type="PATRIC" id="fig|400092.3.peg.3690"/>
<dbReference type="OrthoDB" id="674853at2"/>
<dbReference type="Pfam" id="PF04024">
    <property type="entry name" value="PspC"/>
    <property type="match status" value="1"/>
</dbReference>
<keyword evidence="1" id="KW-0812">Transmembrane</keyword>
<dbReference type="AlphaFoldDB" id="A0A0E3UXP6"/>